<evidence type="ECO:0008006" key="4">
    <source>
        <dbReference type="Google" id="ProtNLM"/>
    </source>
</evidence>
<reference evidence="2 3" key="1">
    <citation type="submission" date="2019-02" db="EMBL/GenBank/DDBJ databases">
        <title>Deep-cultivation of Planctomycetes and their phenomic and genomic characterization uncovers novel biology.</title>
        <authorList>
            <person name="Wiegand S."/>
            <person name="Jogler M."/>
            <person name="Boedeker C."/>
            <person name="Pinto D."/>
            <person name="Vollmers J."/>
            <person name="Rivas-Marin E."/>
            <person name="Kohn T."/>
            <person name="Peeters S.H."/>
            <person name="Heuer A."/>
            <person name="Rast P."/>
            <person name="Oberbeckmann S."/>
            <person name="Bunk B."/>
            <person name="Jeske O."/>
            <person name="Meyerdierks A."/>
            <person name="Storesund J.E."/>
            <person name="Kallscheuer N."/>
            <person name="Luecker S."/>
            <person name="Lage O.M."/>
            <person name="Pohl T."/>
            <person name="Merkel B.J."/>
            <person name="Hornburger P."/>
            <person name="Mueller R.-W."/>
            <person name="Bruemmer F."/>
            <person name="Labrenz M."/>
            <person name="Spormann A.M."/>
            <person name="Op den Camp H."/>
            <person name="Overmann J."/>
            <person name="Amann R."/>
            <person name="Jetten M.S.M."/>
            <person name="Mascher T."/>
            <person name="Medema M.H."/>
            <person name="Devos D.P."/>
            <person name="Kaster A.-K."/>
            <person name="Ovreas L."/>
            <person name="Rohde M."/>
            <person name="Galperin M.Y."/>
            <person name="Jogler C."/>
        </authorList>
    </citation>
    <scope>NUCLEOTIDE SEQUENCE [LARGE SCALE GENOMIC DNA]</scope>
    <source>
        <strain evidence="2 3">Pan44</strain>
    </source>
</reference>
<protein>
    <recommendedName>
        <fullName evidence="4">Carboxypeptidase regulatory-like domain-containing protein</fullName>
    </recommendedName>
</protein>
<accession>A0A517SID8</accession>
<gene>
    <name evidence="2" type="ORF">Pan44_39360</name>
</gene>
<dbReference type="KEGG" id="ccos:Pan44_39360"/>
<evidence type="ECO:0000313" key="2">
    <source>
        <dbReference type="EMBL" id="QDT55888.1"/>
    </source>
</evidence>
<dbReference type="Proteomes" id="UP000315700">
    <property type="component" value="Chromosome"/>
</dbReference>
<dbReference type="RefSeq" id="WP_145032374.1">
    <property type="nucleotide sequence ID" value="NZ_CP036271.1"/>
</dbReference>
<dbReference type="PROSITE" id="PS51257">
    <property type="entry name" value="PROKAR_LIPOPROTEIN"/>
    <property type="match status" value="1"/>
</dbReference>
<evidence type="ECO:0000313" key="3">
    <source>
        <dbReference type="Proteomes" id="UP000315700"/>
    </source>
</evidence>
<keyword evidence="3" id="KW-1185">Reference proteome</keyword>
<dbReference type="AlphaFoldDB" id="A0A517SID8"/>
<dbReference type="EMBL" id="CP036271">
    <property type="protein sequence ID" value="QDT55888.1"/>
    <property type="molecule type" value="Genomic_DNA"/>
</dbReference>
<feature type="region of interest" description="Disordered" evidence="1">
    <location>
        <begin position="126"/>
        <end position="145"/>
    </location>
</feature>
<organism evidence="2 3">
    <name type="scientific">Caulifigura coniformis</name>
    <dbReference type="NCBI Taxonomy" id="2527983"/>
    <lineage>
        <taxon>Bacteria</taxon>
        <taxon>Pseudomonadati</taxon>
        <taxon>Planctomycetota</taxon>
        <taxon>Planctomycetia</taxon>
        <taxon>Planctomycetales</taxon>
        <taxon>Planctomycetaceae</taxon>
        <taxon>Caulifigura</taxon>
    </lineage>
</organism>
<dbReference type="OrthoDB" id="286727at2"/>
<sequence>MNRNLTGVRSRFSRTLRVLLFPLVVAGCSNTGEGLGAVEGVIQLDGKPLSGASVIFEPLNGSPSIGYADEDGQYELRFSRHAMGATVGDHKVRVSTAEDQEGRRSKERVPARYNVKTELTASVKSGHNSIDFDLNSGGPVVQPRN</sequence>
<dbReference type="InParanoid" id="A0A517SID8"/>
<name>A0A517SID8_9PLAN</name>
<proteinExistence type="predicted"/>
<evidence type="ECO:0000256" key="1">
    <source>
        <dbReference type="SAM" id="MobiDB-lite"/>
    </source>
</evidence>